<name>E5AMQ3_MYCRK</name>
<sequence>MALGQQGGHEKQIRAMKTIDWMAILSAQPSLRRFYGFFHNKIIALR</sequence>
<reference evidence="1" key="1">
    <citation type="journal article" date="2011" name="J. Bacteriol.">
        <title>Complete genome sequence of Burkholderia rhizoxinica, an endosymbiont of Rhizopus microsporus.</title>
        <authorList>
            <person name="Lackner G."/>
            <person name="Moebius N."/>
            <person name="Partida-Martinez L."/>
            <person name="Hertweck C."/>
        </authorList>
    </citation>
    <scope>NUCLEOTIDE SEQUENCE [LARGE SCALE GENOMIC DNA]</scope>
    <source>
        <strain evidence="1">HKI 454</strain>
    </source>
</reference>
<accession>E5AMQ3</accession>
<dbReference type="HOGENOM" id="CLU_3181254_0_0_4"/>
<dbReference type="AlphaFoldDB" id="E5AMQ3"/>
<gene>
    <name evidence="1" type="ordered locus">RBRH_03049</name>
</gene>
<evidence type="ECO:0000313" key="2">
    <source>
        <dbReference type="Proteomes" id="UP000007437"/>
    </source>
</evidence>
<protein>
    <submittedName>
        <fullName evidence="1">Uncharacterized protein</fullName>
    </submittedName>
</protein>
<evidence type="ECO:0000313" key="1">
    <source>
        <dbReference type="EMBL" id="CBW76285.1"/>
    </source>
</evidence>
<proteinExistence type="predicted"/>
<dbReference type="KEGG" id="brh:RBRH_03049"/>
<organism evidence="1 2">
    <name type="scientific">Mycetohabitans rhizoxinica (strain DSM 19002 / CIP 109453 / HKI 454)</name>
    <name type="common">Paraburkholderia rhizoxinica</name>
    <dbReference type="NCBI Taxonomy" id="882378"/>
    <lineage>
        <taxon>Bacteria</taxon>
        <taxon>Pseudomonadati</taxon>
        <taxon>Pseudomonadota</taxon>
        <taxon>Betaproteobacteria</taxon>
        <taxon>Burkholderiales</taxon>
        <taxon>Burkholderiaceae</taxon>
        <taxon>Mycetohabitans</taxon>
    </lineage>
</organism>
<dbReference type="EMBL" id="FR687359">
    <property type="protein sequence ID" value="CBW76285.1"/>
    <property type="molecule type" value="Genomic_DNA"/>
</dbReference>
<dbReference type="Proteomes" id="UP000007437">
    <property type="component" value="Chromosome"/>
</dbReference>